<comment type="caution">
    <text evidence="4">The sequence shown here is derived from an EMBL/GenBank/DDBJ whole genome shotgun (WGS) entry which is preliminary data.</text>
</comment>
<evidence type="ECO:0000313" key="4">
    <source>
        <dbReference type="EMBL" id="MBP2070771.1"/>
    </source>
</evidence>
<dbReference type="PANTHER" id="PTHR38730:SF1">
    <property type="entry name" value="SLL7028 PROTEIN"/>
    <property type="match status" value="1"/>
</dbReference>
<dbReference type="InterPro" id="IPR036465">
    <property type="entry name" value="vWFA_dom_sf"/>
</dbReference>
<gene>
    <name evidence="4" type="ORF">J2Z80_000269</name>
</gene>
<dbReference type="EMBL" id="JAGGLT010000002">
    <property type="protein sequence ID" value="MBP2070771.1"/>
    <property type="molecule type" value="Genomic_DNA"/>
</dbReference>
<dbReference type="InterPro" id="IPR025154">
    <property type="entry name" value="Put_metallopeptidase_dom"/>
</dbReference>
<accession>A0ABS4NAT4</accession>
<dbReference type="InterPro" id="IPR018698">
    <property type="entry name" value="VWA-like_dom"/>
</dbReference>
<dbReference type="Pfam" id="PF09967">
    <property type="entry name" value="DUF2201"/>
    <property type="match status" value="1"/>
</dbReference>
<reference evidence="4" key="1">
    <citation type="submission" date="2021-03" db="EMBL/GenBank/DDBJ databases">
        <title>Genomic Encyclopedia of Type Strains, Phase IV (KMG-IV): sequencing the most valuable type-strain genomes for metagenomic binning, comparative biology and taxonomic classification.</title>
        <authorList>
            <person name="Goeker M."/>
        </authorList>
    </citation>
    <scope>NUCLEOTIDE SEQUENCE</scope>
    <source>
        <strain evidence="4">DSM 101588</strain>
    </source>
</reference>
<feature type="compositionally biased region" description="Low complexity" evidence="1">
    <location>
        <begin position="162"/>
        <end position="175"/>
    </location>
</feature>
<protein>
    <submittedName>
        <fullName evidence="4">Metal-dependent peptidase</fullName>
    </submittedName>
</protein>
<sequence length="442" mass="49536">MTLPMQLQAARLKLAKERPYLASALWALQPVEFKKGTMAVDMYWRLYYNPKYIDKLTIDEFSGALYHEICHLLRQHNQRMKNFPKKIANIAADIEVNNDLIDEGVTMPKGIITRELFGLPENLLAEEYAVLLMQIKQELRKKDQQEQDHQEQDQQDLQDQQEQDKQSQQQMQQQDHTFKLPLPGGLGNNENSPLPGSGRCGSCATGQLEDWELPEGKSEQPGITESEAELIRRNVAVAIQQASMQRGDVPAHLKRWADKKLKPKVNWKKELATVIKNTISNVAGCIDYSYSKPSRRSYKDIIMPSLRQPSISVAVVVDTSGSVSDNMLSQALAEIDGILKSVGLKNGVHYIACDAEVHVSKKITDIKQAELEGGGGTDMGVGIKAAMSLKPRPNVCIVLTDGYTPWPDTPPQKMKVIAGLLDLENETWQVPSWAKKVLIRAD</sequence>
<dbReference type="SUPFAM" id="SSF53300">
    <property type="entry name" value="vWA-like"/>
    <property type="match status" value="1"/>
</dbReference>
<feature type="region of interest" description="Disordered" evidence="1">
    <location>
        <begin position="142"/>
        <end position="205"/>
    </location>
</feature>
<dbReference type="Pfam" id="PF13203">
    <property type="entry name" value="DUF2201_N"/>
    <property type="match status" value="1"/>
</dbReference>
<dbReference type="RefSeq" id="WP_209452746.1">
    <property type="nucleotide sequence ID" value="NZ_JAGGLT010000002.1"/>
</dbReference>
<dbReference type="Proteomes" id="UP001166402">
    <property type="component" value="Unassembled WGS sequence"/>
</dbReference>
<evidence type="ECO:0000259" key="3">
    <source>
        <dbReference type="Pfam" id="PF13203"/>
    </source>
</evidence>
<name>A0ABS4NAT4_9THEO</name>
<feature type="domain" description="VWA-like" evidence="2">
    <location>
        <begin position="313"/>
        <end position="437"/>
    </location>
</feature>
<keyword evidence="5" id="KW-1185">Reference proteome</keyword>
<feature type="compositionally biased region" description="Basic and acidic residues" evidence="1">
    <location>
        <begin position="142"/>
        <end position="152"/>
    </location>
</feature>
<feature type="domain" description="Putative metallopeptidase" evidence="3">
    <location>
        <begin position="5"/>
        <end position="306"/>
    </location>
</feature>
<organism evidence="4 5">
    <name type="scientific">Thermoanaerobacterium butyriciformans</name>
    <dbReference type="NCBI Taxonomy" id="1702242"/>
    <lineage>
        <taxon>Bacteria</taxon>
        <taxon>Bacillati</taxon>
        <taxon>Bacillota</taxon>
        <taxon>Clostridia</taxon>
        <taxon>Thermoanaerobacterales</taxon>
        <taxon>Thermoanaerobacteraceae</taxon>
        <taxon>Thermoanaerobacterium</taxon>
    </lineage>
</organism>
<evidence type="ECO:0000313" key="5">
    <source>
        <dbReference type="Proteomes" id="UP001166402"/>
    </source>
</evidence>
<dbReference type="PANTHER" id="PTHR38730">
    <property type="entry name" value="SLL7028 PROTEIN"/>
    <property type="match status" value="1"/>
</dbReference>
<evidence type="ECO:0000256" key="1">
    <source>
        <dbReference type="SAM" id="MobiDB-lite"/>
    </source>
</evidence>
<proteinExistence type="predicted"/>
<evidence type="ECO:0000259" key="2">
    <source>
        <dbReference type="Pfam" id="PF09967"/>
    </source>
</evidence>
<dbReference type="Gene3D" id="3.40.50.410">
    <property type="entry name" value="von Willebrand factor, type A domain"/>
    <property type="match status" value="1"/>
</dbReference>